<name>A0A0A8YCW6_ARUDO</name>
<feature type="transmembrane region" description="Helical" evidence="1">
    <location>
        <begin position="62"/>
        <end position="82"/>
    </location>
</feature>
<evidence type="ECO:0000313" key="2">
    <source>
        <dbReference type="EMBL" id="JAD23393.1"/>
    </source>
</evidence>
<proteinExistence type="predicted"/>
<sequence>MAYLKGNLTHTGSWTQINCCNVDSRGHVILQKIVVGIFPHFTVAMMTSSNKSSILHLAHKDYIVVHSIFILGFSLYTWKLYVYPIRNLNSWS</sequence>
<reference evidence="2" key="1">
    <citation type="submission" date="2014-09" db="EMBL/GenBank/DDBJ databases">
        <authorList>
            <person name="Magalhaes I.L.F."/>
            <person name="Oliveira U."/>
            <person name="Santos F.R."/>
            <person name="Vidigal T.H.D.A."/>
            <person name="Brescovit A.D."/>
            <person name="Santos A.J."/>
        </authorList>
    </citation>
    <scope>NUCLEOTIDE SEQUENCE</scope>
    <source>
        <tissue evidence="2">Shoot tissue taken approximately 20 cm above the soil surface</tissue>
    </source>
</reference>
<keyword evidence="1" id="KW-0472">Membrane</keyword>
<keyword evidence="1" id="KW-1133">Transmembrane helix</keyword>
<dbReference type="EMBL" id="GBRH01274502">
    <property type="protein sequence ID" value="JAD23393.1"/>
    <property type="molecule type" value="Transcribed_RNA"/>
</dbReference>
<organism evidence="2">
    <name type="scientific">Arundo donax</name>
    <name type="common">Giant reed</name>
    <name type="synonym">Donax arundinaceus</name>
    <dbReference type="NCBI Taxonomy" id="35708"/>
    <lineage>
        <taxon>Eukaryota</taxon>
        <taxon>Viridiplantae</taxon>
        <taxon>Streptophyta</taxon>
        <taxon>Embryophyta</taxon>
        <taxon>Tracheophyta</taxon>
        <taxon>Spermatophyta</taxon>
        <taxon>Magnoliopsida</taxon>
        <taxon>Liliopsida</taxon>
        <taxon>Poales</taxon>
        <taxon>Poaceae</taxon>
        <taxon>PACMAD clade</taxon>
        <taxon>Arundinoideae</taxon>
        <taxon>Arundineae</taxon>
        <taxon>Arundo</taxon>
    </lineage>
</organism>
<protein>
    <submittedName>
        <fullName evidence="2">Uncharacterized protein</fullName>
    </submittedName>
</protein>
<evidence type="ECO:0000256" key="1">
    <source>
        <dbReference type="SAM" id="Phobius"/>
    </source>
</evidence>
<dbReference type="AlphaFoldDB" id="A0A0A8YCW6"/>
<accession>A0A0A8YCW6</accession>
<reference evidence="2" key="2">
    <citation type="journal article" date="2015" name="Data Brief">
        <title>Shoot transcriptome of the giant reed, Arundo donax.</title>
        <authorList>
            <person name="Barrero R.A."/>
            <person name="Guerrero F.D."/>
            <person name="Moolhuijzen P."/>
            <person name="Goolsby J.A."/>
            <person name="Tidwell J."/>
            <person name="Bellgard S.E."/>
            <person name="Bellgard M.I."/>
        </authorList>
    </citation>
    <scope>NUCLEOTIDE SEQUENCE</scope>
    <source>
        <tissue evidence="2">Shoot tissue taken approximately 20 cm above the soil surface</tissue>
    </source>
</reference>
<keyword evidence="1" id="KW-0812">Transmembrane</keyword>